<accession>A0A3P7T499</accession>
<feature type="compositionally biased region" description="Low complexity" evidence="1">
    <location>
        <begin position="19"/>
        <end position="43"/>
    </location>
</feature>
<dbReference type="InterPro" id="IPR050548">
    <property type="entry name" value="PcG_chromatin_remod_factors"/>
</dbReference>
<dbReference type="SUPFAM" id="SSF47769">
    <property type="entry name" value="SAM/Pointed domain"/>
    <property type="match status" value="1"/>
</dbReference>
<feature type="compositionally biased region" description="Pro residues" evidence="1">
    <location>
        <begin position="282"/>
        <end position="291"/>
    </location>
</feature>
<dbReference type="GO" id="GO:0045892">
    <property type="term" value="P:negative regulation of DNA-templated transcription"/>
    <property type="evidence" value="ECO:0007669"/>
    <property type="project" value="TreeGrafter"/>
</dbReference>
<dbReference type="Proteomes" id="UP000278807">
    <property type="component" value="Unassembled WGS sequence"/>
</dbReference>
<gene>
    <name evidence="3" type="ORF">HNAJ_LOCUS6623</name>
</gene>
<keyword evidence="4" id="KW-1185">Reference proteome</keyword>
<organism evidence="3 4">
    <name type="scientific">Rodentolepis nana</name>
    <name type="common">Dwarf tapeworm</name>
    <name type="synonym">Hymenolepis nana</name>
    <dbReference type="NCBI Taxonomy" id="102285"/>
    <lineage>
        <taxon>Eukaryota</taxon>
        <taxon>Metazoa</taxon>
        <taxon>Spiralia</taxon>
        <taxon>Lophotrochozoa</taxon>
        <taxon>Platyhelminthes</taxon>
        <taxon>Cestoda</taxon>
        <taxon>Eucestoda</taxon>
        <taxon>Cyclophyllidea</taxon>
        <taxon>Hymenolepididae</taxon>
        <taxon>Rodentolepis</taxon>
    </lineage>
</organism>
<dbReference type="Gene3D" id="1.10.150.50">
    <property type="entry name" value="Transcription Factor, Ets-1"/>
    <property type="match status" value="1"/>
</dbReference>
<dbReference type="GO" id="GO:0042393">
    <property type="term" value="F:histone binding"/>
    <property type="evidence" value="ECO:0007669"/>
    <property type="project" value="TreeGrafter"/>
</dbReference>
<protein>
    <recommendedName>
        <fullName evidence="2">SAM domain-containing protein</fullName>
    </recommendedName>
</protein>
<feature type="region of interest" description="Disordered" evidence="1">
    <location>
        <begin position="256"/>
        <end position="295"/>
    </location>
</feature>
<dbReference type="InterPro" id="IPR001660">
    <property type="entry name" value="SAM"/>
</dbReference>
<feature type="region of interest" description="Disordered" evidence="1">
    <location>
        <begin position="1"/>
        <end position="145"/>
    </location>
</feature>
<feature type="compositionally biased region" description="Low complexity" evidence="1">
    <location>
        <begin position="270"/>
        <end position="281"/>
    </location>
</feature>
<dbReference type="GO" id="GO:0003682">
    <property type="term" value="F:chromatin binding"/>
    <property type="evidence" value="ECO:0007669"/>
    <property type="project" value="TreeGrafter"/>
</dbReference>
<dbReference type="PROSITE" id="PS50105">
    <property type="entry name" value="SAM_DOMAIN"/>
    <property type="match status" value="1"/>
</dbReference>
<dbReference type="GO" id="GO:0005634">
    <property type="term" value="C:nucleus"/>
    <property type="evidence" value="ECO:0007669"/>
    <property type="project" value="TreeGrafter"/>
</dbReference>
<feature type="compositionally biased region" description="Polar residues" evidence="1">
    <location>
        <begin position="126"/>
        <end position="136"/>
    </location>
</feature>
<name>A0A3P7T499_RODNA</name>
<sequence>MQKCNGGSKRREDVAIDATSVTVSSSTESIYATTTTTTTVVNSNEREEETEPEQQHQQPKRIGDVDCLNGGDRATMNTATTTPGLQVSSSCSNGGRKRGRPDGEMPNTEEGEGKKKQKKSCLELATPTSTTQPSQNGHKEHLLTSDETKSAAFIDAKSSKTAAAVAVSIATTATSAGIGGIKMTLHPVYHSSGEKLTSKPIPQHSSLTPPSPPPPSQPTVSSPPHLPSLPPPPPPPPPPPTTVSQIPIEVKQAPQPIHHSTPAVSSVAKPQATPQSSTSSLAPPPTPPLPSGPISKWTPRAVAEFVRGTSGCAPYADAFEINEVDGEALVLLSSSTSNFIAPPLSMKIGHALKLANRVKTLTSSSTSYSDTIVG</sequence>
<dbReference type="EMBL" id="UZAE01007649">
    <property type="protein sequence ID" value="VDO02483.1"/>
    <property type="molecule type" value="Genomic_DNA"/>
</dbReference>
<feature type="compositionally biased region" description="Polar residues" evidence="1">
    <location>
        <begin position="75"/>
        <end position="93"/>
    </location>
</feature>
<dbReference type="AlphaFoldDB" id="A0A3P7T499"/>
<feature type="compositionally biased region" description="Pro residues" evidence="1">
    <location>
        <begin position="224"/>
        <end position="241"/>
    </location>
</feature>
<dbReference type="InterPro" id="IPR013761">
    <property type="entry name" value="SAM/pointed_sf"/>
</dbReference>
<evidence type="ECO:0000256" key="1">
    <source>
        <dbReference type="SAM" id="MobiDB-lite"/>
    </source>
</evidence>
<evidence type="ECO:0000313" key="4">
    <source>
        <dbReference type="Proteomes" id="UP000278807"/>
    </source>
</evidence>
<feature type="domain" description="SAM" evidence="2">
    <location>
        <begin position="297"/>
        <end position="364"/>
    </location>
</feature>
<dbReference type="Pfam" id="PF00536">
    <property type="entry name" value="SAM_1"/>
    <property type="match status" value="1"/>
</dbReference>
<reference evidence="3 4" key="1">
    <citation type="submission" date="2018-11" db="EMBL/GenBank/DDBJ databases">
        <authorList>
            <consortium name="Pathogen Informatics"/>
        </authorList>
    </citation>
    <scope>NUCLEOTIDE SEQUENCE [LARGE SCALE GENOMIC DNA]</scope>
</reference>
<evidence type="ECO:0000313" key="3">
    <source>
        <dbReference type="EMBL" id="VDO02483.1"/>
    </source>
</evidence>
<feature type="region of interest" description="Disordered" evidence="1">
    <location>
        <begin position="192"/>
        <end position="244"/>
    </location>
</feature>
<dbReference type="PANTHER" id="PTHR12247">
    <property type="entry name" value="POLYCOMB GROUP PROTEIN"/>
    <property type="match status" value="1"/>
</dbReference>
<proteinExistence type="predicted"/>
<dbReference type="PANTHER" id="PTHR12247:SF131">
    <property type="entry name" value="LD05287P"/>
    <property type="match status" value="1"/>
</dbReference>
<evidence type="ECO:0000259" key="2">
    <source>
        <dbReference type="PROSITE" id="PS50105"/>
    </source>
</evidence>
<dbReference type="OrthoDB" id="2390104at2759"/>
<dbReference type="SMART" id="SM00454">
    <property type="entry name" value="SAM"/>
    <property type="match status" value="1"/>
</dbReference>